<evidence type="ECO:0000313" key="2">
    <source>
        <dbReference type="Proteomes" id="UP000247118"/>
    </source>
</evidence>
<dbReference type="AlphaFoldDB" id="A0AAD0K4H5"/>
<protein>
    <recommendedName>
        <fullName evidence="3">SipW-cognate class signal peptide</fullName>
    </recommendedName>
</protein>
<dbReference type="KEGG" id="gta:BCM27_02760"/>
<reference evidence="1 2" key="1">
    <citation type="submission" date="2018-05" db="EMBL/GenBank/DDBJ databases">
        <title>Complete genome sequence of Gordonia terrae NRRL B-16283.</title>
        <authorList>
            <person name="Garlena R.A."/>
            <person name="Russell D.A."/>
            <person name="Hatfull G.F."/>
        </authorList>
    </citation>
    <scope>NUCLEOTIDE SEQUENCE [LARGE SCALE GENOMIC DNA]</scope>
    <source>
        <strain evidence="1 2">NRRL B-16283</strain>
    </source>
</reference>
<gene>
    <name evidence="1" type="ORF">DLJ61_02775</name>
</gene>
<dbReference type="EMBL" id="CP029604">
    <property type="protein sequence ID" value="AWO82606.1"/>
    <property type="molecule type" value="Genomic_DNA"/>
</dbReference>
<proteinExistence type="predicted"/>
<accession>A0AAD0K4H5</accession>
<dbReference type="Proteomes" id="UP000247118">
    <property type="component" value="Chromosome"/>
</dbReference>
<name>A0AAD0K4H5_9ACTN</name>
<sequence>MRMSRHVFGPVAGAAALAVVVVLIAVSVRSTGAYWTETASSAPGQVATGRLALATGSGADNVYTFPELTGAALVPNQFRQAPLAIVNTGTTPLRYRLTSAGPQVSTASTVAVALAGAIGGTCTATSALGPTSAFPTLSGVGSVSTVASAFRTLAAGAQDTWCIRSTLISVAGAEPATYTHVFGFRAEQV</sequence>
<evidence type="ECO:0000313" key="1">
    <source>
        <dbReference type="EMBL" id="AWO82606.1"/>
    </source>
</evidence>
<evidence type="ECO:0008006" key="3">
    <source>
        <dbReference type="Google" id="ProtNLM"/>
    </source>
</evidence>
<organism evidence="1 2">
    <name type="scientific">Gordonia terrae</name>
    <dbReference type="NCBI Taxonomy" id="2055"/>
    <lineage>
        <taxon>Bacteria</taxon>
        <taxon>Bacillati</taxon>
        <taxon>Actinomycetota</taxon>
        <taxon>Actinomycetes</taxon>
        <taxon>Mycobacteriales</taxon>
        <taxon>Gordoniaceae</taxon>
        <taxon>Gordonia</taxon>
    </lineage>
</organism>